<feature type="domain" description="CBS" evidence="2">
    <location>
        <begin position="31"/>
        <end position="87"/>
    </location>
</feature>
<dbReference type="Proteomes" id="UP000319769">
    <property type="component" value="Unassembled WGS sequence"/>
</dbReference>
<dbReference type="Pfam" id="PF00483">
    <property type="entry name" value="NTP_transferase"/>
    <property type="match status" value="1"/>
</dbReference>
<dbReference type="SUPFAM" id="SSF53448">
    <property type="entry name" value="Nucleotide-diphospho-sugar transferases"/>
    <property type="match status" value="1"/>
</dbReference>
<dbReference type="InterPro" id="IPR000644">
    <property type="entry name" value="CBS_dom"/>
</dbReference>
<dbReference type="InterPro" id="IPR046342">
    <property type="entry name" value="CBS_dom_sf"/>
</dbReference>
<dbReference type="AlphaFoldDB" id="A0A5N0VHN9"/>
<sequence>MKSAPWLVPARRGECGIKRSGSKRMVAKPGVHFSELMIGPRDSIRTALSAIERHRVSTVFVVDHDDRLTGVVAERDIHRALLNGDDLDTSVERLVRKSVVTVKPTDGRAEVLDLMHALRLREVPIADASRRVCGVHIEAEIVGSPKLDNWAVIMAGGKGTRLGALTKNMPKPMLPVAGRPILERLVLHLVGSGIQQIFISVNYLADIIEKHFGDGSQFGCNIEYLREDPDRPLGTGGPLRLLDDLGYRSSSPILVMNGDLITAFSVPGLLESHTQQGSVVTVAVSEYQHQVPFGVLESVENKLVRIVEKPTRSWPVNAGIYVIEPDLLARIPMHELYPITELFEDCLGRGERIGLWSMSEEWRDIGRPAELAQARGQT</sequence>
<dbReference type="SUPFAM" id="SSF54631">
    <property type="entry name" value="CBS-domain pair"/>
    <property type="match status" value="1"/>
</dbReference>
<dbReference type="Gene3D" id="3.90.550.10">
    <property type="entry name" value="Spore Coat Polysaccharide Biosynthesis Protein SpsA, Chain A"/>
    <property type="match status" value="1"/>
</dbReference>
<dbReference type="InterPro" id="IPR050486">
    <property type="entry name" value="Mannose-1P_guanyltransferase"/>
</dbReference>
<dbReference type="PANTHER" id="PTHR22572">
    <property type="entry name" value="SUGAR-1-PHOSPHATE GUANYL TRANSFERASE"/>
    <property type="match status" value="1"/>
</dbReference>
<evidence type="ECO:0000256" key="1">
    <source>
        <dbReference type="PROSITE-ProRule" id="PRU00703"/>
    </source>
</evidence>
<proteinExistence type="predicted"/>
<reference evidence="3" key="1">
    <citation type="submission" date="2019-09" db="EMBL/GenBank/DDBJ databases">
        <authorList>
            <person name="Teo W.F.A."/>
            <person name="Duangmal K."/>
        </authorList>
    </citation>
    <scope>NUCLEOTIDE SEQUENCE [LARGE SCALE GENOMIC DNA]</scope>
    <source>
        <strain evidence="3">K81G1</strain>
    </source>
</reference>
<protein>
    <submittedName>
        <fullName evidence="3">NTP transferase domain-containing protein</fullName>
    </submittedName>
</protein>
<evidence type="ECO:0000313" key="3">
    <source>
        <dbReference type="EMBL" id="KAA9164954.1"/>
    </source>
</evidence>
<dbReference type="InterPro" id="IPR005835">
    <property type="entry name" value="NTP_transferase_dom"/>
</dbReference>
<dbReference type="Gene3D" id="3.10.580.10">
    <property type="entry name" value="CBS-domain"/>
    <property type="match status" value="1"/>
</dbReference>
<dbReference type="EMBL" id="VMNW02000006">
    <property type="protein sequence ID" value="KAA9164954.1"/>
    <property type="molecule type" value="Genomic_DNA"/>
</dbReference>
<accession>A0A5N0VHN9</accession>
<name>A0A5N0VHN9_9PSEU</name>
<dbReference type="OrthoDB" id="9801810at2"/>
<dbReference type="SMART" id="SM00116">
    <property type="entry name" value="CBS"/>
    <property type="match status" value="2"/>
</dbReference>
<keyword evidence="4" id="KW-1185">Reference proteome</keyword>
<dbReference type="CDD" id="cd06426">
    <property type="entry name" value="NTP_transferase_like_2"/>
    <property type="match status" value="1"/>
</dbReference>
<comment type="caution">
    <text evidence="3">The sequence shown here is derived from an EMBL/GenBank/DDBJ whole genome shotgun (WGS) entry which is preliminary data.</text>
</comment>
<dbReference type="GO" id="GO:0016740">
    <property type="term" value="F:transferase activity"/>
    <property type="evidence" value="ECO:0007669"/>
    <property type="project" value="UniProtKB-KW"/>
</dbReference>
<dbReference type="PROSITE" id="PS51371">
    <property type="entry name" value="CBS"/>
    <property type="match status" value="1"/>
</dbReference>
<dbReference type="InterPro" id="IPR029044">
    <property type="entry name" value="Nucleotide-diphossugar_trans"/>
</dbReference>
<evidence type="ECO:0000313" key="4">
    <source>
        <dbReference type="Proteomes" id="UP000319769"/>
    </source>
</evidence>
<organism evidence="3 4">
    <name type="scientific">Amycolatopsis acidicola</name>
    <dbReference type="NCBI Taxonomy" id="2596893"/>
    <lineage>
        <taxon>Bacteria</taxon>
        <taxon>Bacillati</taxon>
        <taxon>Actinomycetota</taxon>
        <taxon>Actinomycetes</taxon>
        <taxon>Pseudonocardiales</taxon>
        <taxon>Pseudonocardiaceae</taxon>
        <taxon>Amycolatopsis</taxon>
    </lineage>
</organism>
<keyword evidence="3" id="KW-0808">Transferase</keyword>
<evidence type="ECO:0000259" key="2">
    <source>
        <dbReference type="PROSITE" id="PS51371"/>
    </source>
</evidence>
<keyword evidence="1" id="KW-0129">CBS domain</keyword>
<gene>
    <name evidence="3" type="ORF">FPZ12_006785</name>
</gene>
<dbReference type="Pfam" id="PF00571">
    <property type="entry name" value="CBS"/>
    <property type="match status" value="2"/>
</dbReference>